<dbReference type="InterPro" id="IPR052414">
    <property type="entry name" value="U3_snoRNA-assoc_WDR"/>
</dbReference>
<feature type="region of interest" description="Disordered" evidence="4">
    <location>
        <begin position="584"/>
        <end position="637"/>
    </location>
</feature>
<dbReference type="GO" id="GO:0000462">
    <property type="term" value="P:maturation of SSU-rRNA from tricistronic rRNA transcript (SSU-rRNA, 5.8S rRNA, LSU-rRNA)"/>
    <property type="evidence" value="ECO:0007669"/>
    <property type="project" value="TreeGrafter"/>
</dbReference>
<reference evidence="7" key="1">
    <citation type="submission" date="2025-08" db="UniProtKB">
        <authorList>
            <consortium name="RefSeq"/>
        </authorList>
    </citation>
    <scope>IDENTIFICATION</scope>
    <source>
        <strain evidence="7">11010-0011.00</strain>
        <tissue evidence="7">Whole body</tissue>
    </source>
</reference>
<dbReference type="SUPFAM" id="SSF50978">
    <property type="entry name" value="WD40 repeat-like"/>
    <property type="match status" value="1"/>
</dbReference>
<dbReference type="PANTHER" id="PTHR44267">
    <property type="entry name" value="WD REPEAT-CONTAINING PROTEIN 43"/>
    <property type="match status" value="1"/>
</dbReference>
<name>A0A6J2UKU4_DROLE</name>
<comment type="subcellular location">
    <subcellularLocation>
        <location evidence="1">Nucleus</location>
    </subcellularLocation>
</comment>
<evidence type="ECO:0000256" key="3">
    <source>
        <dbReference type="ARBA" id="ARBA00038335"/>
    </source>
</evidence>
<proteinExistence type="inferred from homology"/>
<dbReference type="GO" id="GO:0005730">
    <property type="term" value="C:nucleolus"/>
    <property type="evidence" value="ECO:0007669"/>
    <property type="project" value="TreeGrafter"/>
</dbReference>
<dbReference type="InterPro" id="IPR015943">
    <property type="entry name" value="WD40/YVTN_repeat-like_dom_sf"/>
</dbReference>
<dbReference type="SMART" id="SM00320">
    <property type="entry name" value="WD40"/>
    <property type="match status" value="3"/>
</dbReference>
<evidence type="ECO:0000256" key="1">
    <source>
        <dbReference type="ARBA" id="ARBA00004123"/>
    </source>
</evidence>
<organism evidence="6 7">
    <name type="scientific">Drosophila lebanonensis</name>
    <name type="common">Fruit fly</name>
    <name type="synonym">Scaptodrosophila lebanonensis</name>
    <dbReference type="NCBI Taxonomy" id="7225"/>
    <lineage>
        <taxon>Eukaryota</taxon>
        <taxon>Metazoa</taxon>
        <taxon>Ecdysozoa</taxon>
        <taxon>Arthropoda</taxon>
        <taxon>Hexapoda</taxon>
        <taxon>Insecta</taxon>
        <taxon>Pterygota</taxon>
        <taxon>Neoptera</taxon>
        <taxon>Endopterygota</taxon>
        <taxon>Diptera</taxon>
        <taxon>Brachycera</taxon>
        <taxon>Muscomorpha</taxon>
        <taxon>Ephydroidea</taxon>
        <taxon>Drosophilidae</taxon>
        <taxon>Scaptodrosophila</taxon>
    </lineage>
</organism>
<evidence type="ECO:0000256" key="2">
    <source>
        <dbReference type="ARBA" id="ARBA00023242"/>
    </source>
</evidence>
<protein>
    <submittedName>
        <fullName evidence="7">WD repeat-containing protein 43</fullName>
    </submittedName>
</protein>
<dbReference type="InterPro" id="IPR007148">
    <property type="entry name" value="SSU_processome_Utp12"/>
</dbReference>
<gene>
    <name evidence="7" type="primary">LOC115634330</name>
</gene>
<dbReference type="RefSeq" id="XP_030387847.1">
    <property type="nucleotide sequence ID" value="XM_030531987.1"/>
</dbReference>
<dbReference type="InterPro" id="IPR001680">
    <property type="entry name" value="WD40_rpt"/>
</dbReference>
<accession>A0A6J2UKU4</accession>
<dbReference type="Proteomes" id="UP000504634">
    <property type="component" value="Unplaced"/>
</dbReference>
<evidence type="ECO:0000259" key="5">
    <source>
        <dbReference type="Pfam" id="PF04003"/>
    </source>
</evidence>
<dbReference type="GeneID" id="115634330"/>
<keyword evidence="2" id="KW-0539">Nucleus</keyword>
<dbReference type="InterPro" id="IPR036322">
    <property type="entry name" value="WD40_repeat_dom_sf"/>
</dbReference>
<dbReference type="AlphaFoldDB" id="A0A6J2UKU4"/>
<evidence type="ECO:0000256" key="4">
    <source>
        <dbReference type="SAM" id="MobiDB-lite"/>
    </source>
</evidence>
<dbReference type="OrthoDB" id="30195at2759"/>
<evidence type="ECO:0000313" key="7">
    <source>
        <dbReference type="RefSeq" id="XP_030387847.1"/>
    </source>
</evidence>
<comment type="similarity">
    <text evidence="3">Belongs to the UTP5 family.</text>
</comment>
<dbReference type="Gene3D" id="2.130.10.10">
    <property type="entry name" value="YVTN repeat-like/Quinoprotein amine dehydrogenase"/>
    <property type="match status" value="2"/>
</dbReference>
<keyword evidence="6" id="KW-1185">Reference proteome</keyword>
<dbReference type="Pfam" id="PF04003">
    <property type="entry name" value="Utp12"/>
    <property type="match status" value="1"/>
</dbReference>
<evidence type="ECO:0000313" key="6">
    <source>
        <dbReference type="Proteomes" id="UP000504634"/>
    </source>
</evidence>
<sequence>MSLAKKHVLEFSPYGGKLFTLIDEQGILRIWDTETNLLKQEYTPNFHLTGPCNALTWVTVAAPSKKPSMKSPKIQAAEEDKLYIALGTFKGTVSLYSLAEGKIERTLRGEGHDGLVKSIVYDKAGLLYTVGQDCRVLVWSLAEERCINSWDVGPEKPHNLVYLPQSRAIAVGSRQIKIYDIDTKELLETFTGHTTEINTMTSCATVGGDEYVITTAKMERVICFWKIEKNGRNKSSTCTLLMEDLAYSVAIEVRTDEQIRIASVTRNGNIHIYLLNEDSLSVSKFIKPKVSLQIASDGADIVEPIHAIAAHFVHDANRSHEILFGYGSRSILRFERFTPNYAEKLNVIVRTDPKKLVTKTQRKKKANTETTLKTPEPIIHKKLVEYNSALPVSKKKVQNEVPLEARLETLKIPGSAGEGEVRAESKTQLLMQALHSNDQTLLAAVLKNNIVKIIKLTLERLPLEYVNPLIYELSRLMQGKHRDVACALRWLKVLVSTHTSVLMSEDREELREKLGVCLGVAEQRLHCLTEALQVTGRVNLIINQMGRNLNTHLNDRNALIVNDEVNDTPPTAIDDSDIEKNWSDLEEHNSNGNDAVSDEDMAVDDDNIALTQDSDNSDDDDKDSDQVSNTDSDESPA</sequence>
<dbReference type="PANTHER" id="PTHR44267:SF1">
    <property type="entry name" value="WD REPEAT-CONTAINING PROTEIN 43"/>
    <property type="match status" value="1"/>
</dbReference>
<feature type="domain" description="Small-subunit processome Utp12" evidence="5">
    <location>
        <begin position="437"/>
        <end position="542"/>
    </location>
</feature>
<feature type="compositionally biased region" description="Acidic residues" evidence="4">
    <location>
        <begin position="596"/>
        <end position="607"/>
    </location>
</feature>